<evidence type="ECO:0000313" key="2">
    <source>
        <dbReference type="Proteomes" id="UP000807353"/>
    </source>
</evidence>
<dbReference type="AlphaFoldDB" id="A0A9P5Y8G8"/>
<dbReference type="Proteomes" id="UP000807353">
    <property type="component" value="Unassembled WGS sequence"/>
</dbReference>
<protein>
    <submittedName>
        <fullName evidence="1">Uncharacterized protein</fullName>
    </submittedName>
</protein>
<keyword evidence="2" id="KW-1185">Reference proteome</keyword>
<accession>A0A9P5Y8G8</accession>
<gene>
    <name evidence="1" type="ORF">BDZ94DRAFT_1256195</name>
</gene>
<comment type="caution">
    <text evidence="1">The sequence shown here is derived from an EMBL/GenBank/DDBJ whole genome shotgun (WGS) entry which is preliminary data.</text>
</comment>
<dbReference type="EMBL" id="MU150253">
    <property type="protein sequence ID" value="KAF9464629.1"/>
    <property type="molecule type" value="Genomic_DNA"/>
</dbReference>
<sequence>MDWPDLRPSWKKRCCAPYHRFTSALVPNLGICYRHHIWPIPNNPKSSYVAHKNCTNIEGGKSKYGKS</sequence>
<evidence type="ECO:0000313" key="1">
    <source>
        <dbReference type="EMBL" id="KAF9464629.1"/>
    </source>
</evidence>
<feature type="non-terminal residue" evidence="1">
    <location>
        <position position="1"/>
    </location>
</feature>
<proteinExistence type="predicted"/>
<reference evidence="1" key="1">
    <citation type="submission" date="2020-11" db="EMBL/GenBank/DDBJ databases">
        <authorList>
            <consortium name="DOE Joint Genome Institute"/>
            <person name="Ahrendt S."/>
            <person name="Riley R."/>
            <person name="Andreopoulos W."/>
            <person name="Labutti K."/>
            <person name="Pangilinan J."/>
            <person name="Ruiz-Duenas F.J."/>
            <person name="Barrasa J.M."/>
            <person name="Sanchez-Garcia M."/>
            <person name="Camarero S."/>
            <person name="Miyauchi S."/>
            <person name="Serrano A."/>
            <person name="Linde D."/>
            <person name="Babiker R."/>
            <person name="Drula E."/>
            <person name="Ayuso-Fernandez I."/>
            <person name="Pacheco R."/>
            <person name="Padilla G."/>
            <person name="Ferreira P."/>
            <person name="Barriuso J."/>
            <person name="Kellner H."/>
            <person name="Castanera R."/>
            <person name="Alfaro M."/>
            <person name="Ramirez L."/>
            <person name="Pisabarro A.G."/>
            <person name="Kuo A."/>
            <person name="Tritt A."/>
            <person name="Lipzen A."/>
            <person name="He G."/>
            <person name="Yan M."/>
            <person name="Ng V."/>
            <person name="Cullen D."/>
            <person name="Martin F."/>
            <person name="Rosso M.-N."/>
            <person name="Henrissat B."/>
            <person name="Hibbett D."/>
            <person name="Martinez A.T."/>
            <person name="Grigoriev I.V."/>
        </authorList>
    </citation>
    <scope>NUCLEOTIDE SEQUENCE</scope>
    <source>
        <strain evidence="1">CBS 247.69</strain>
    </source>
</reference>
<name>A0A9P5Y8G8_9AGAR</name>
<organism evidence="1 2">
    <name type="scientific">Collybia nuda</name>
    <dbReference type="NCBI Taxonomy" id="64659"/>
    <lineage>
        <taxon>Eukaryota</taxon>
        <taxon>Fungi</taxon>
        <taxon>Dikarya</taxon>
        <taxon>Basidiomycota</taxon>
        <taxon>Agaricomycotina</taxon>
        <taxon>Agaricomycetes</taxon>
        <taxon>Agaricomycetidae</taxon>
        <taxon>Agaricales</taxon>
        <taxon>Tricholomatineae</taxon>
        <taxon>Clitocybaceae</taxon>
        <taxon>Collybia</taxon>
    </lineage>
</organism>